<dbReference type="RefSeq" id="WP_244540368.1">
    <property type="nucleotide sequence ID" value="NZ_FQUP01000011.1"/>
</dbReference>
<dbReference type="GO" id="GO:0005524">
    <property type="term" value="F:ATP binding"/>
    <property type="evidence" value="ECO:0007669"/>
    <property type="project" value="UniProtKB-KW"/>
</dbReference>
<dbReference type="FunFam" id="3.40.50.300:FF:000425">
    <property type="entry name" value="Probable ABC transporter, ATP-binding subunit"/>
    <property type="match status" value="1"/>
</dbReference>
<reference evidence="6 7" key="1">
    <citation type="submission" date="2016-11" db="EMBL/GenBank/DDBJ databases">
        <authorList>
            <person name="Jaros S."/>
            <person name="Januszkiewicz K."/>
            <person name="Wedrychowicz H."/>
        </authorList>
    </citation>
    <scope>NUCLEOTIDE SEQUENCE [LARGE SCALE GENOMIC DNA]</scope>
    <source>
        <strain evidence="6 7">DSM 19436</strain>
    </source>
</reference>
<evidence type="ECO:0000256" key="4">
    <source>
        <dbReference type="ARBA" id="ARBA00022840"/>
    </source>
</evidence>
<dbReference type="Proteomes" id="UP000184485">
    <property type="component" value="Unassembled WGS sequence"/>
</dbReference>
<dbReference type="PANTHER" id="PTHR42781:SF4">
    <property type="entry name" value="SPERMIDINE_PUTRESCINE IMPORT ATP-BINDING PROTEIN POTA"/>
    <property type="match status" value="1"/>
</dbReference>
<organism evidence="6 7">
    <name type="scientific">Kaistia soli DSM 19436</name>
    <dbReference type="NCBI Taxonomy" id="1122133"/>
    <lineage>
        <taxon>Bacteria</taxon>
        <taxon>Pseudomonadati</taxon>
        <taxon>Pseudomonadota</taxon>
        <taxon>Alphaproteobacteria</taxon>
        <taxon>Hyphomicrobiales</taxon>
        <taxon>Kaistiaceae</taxon>
        <taxon>Kaistia</taxon>
    </lineage>
</organism>
<feature type="domain" description="ABC transporter" evidence="5">
    <location>
        <begin position="8"/>
        <end position="238"/>
    </location>
</feature>
<keyword evidence="7" id="KW-1185">Reference proteome</keyword>
<accession>A0A1M5PFD9</accession>
<evidence type="ECO:0000313" key="6">
    <source>
        <dbReference type="EMBL" id="SHH00524.1"/>
    </source>
</evidence>
<dbReference type="PROSITE" id="PS00211">
    <property type="entry name" value="ABC_TRANSPORTER_1"/>
    <property type="match status" value="1"/>
</dbReference>
<gene>
    <name evidence="6" type="ORF">SAMN02745157_0152</name>
</gene>
<name>A0A1M5PFD9_9HYPH</name>
<evidence type="ECO:0000256" key="2">
    <source>
        <dbReference type="ARBA" id="ARBA00022448"/>
    </source>
</evidence>
<dbReference type="GO" id="GO:0015697">
    <property type="term" value="P:quaternary ammonium group transport"/>
    <property type="evidence" value="ECO:0007669"/>
    <property type="project" value="UniProtKB-ARBA"/>
</dbReference>
<dbReference type="InterPro" id="IPR013611">
    <property type="entry name" value="Transp-assoc_OB_typ2"/>
</dbReference>
<dbReference type="InterPro" id="IPR017871">
    <property type="entry name" value="ABC_transporter-like_CS"/>
</dbReference>
<dbReference type="InterPro" id="IPR003593">
    <property type="entry name" value="AAA+_ATPase"/>
</dbReference>
<proteinExistence type="inferred from homology"/>
<dbReference type="SMART" id="SM00382">
    <property type="entry name" value="AAA"/>
    <property type="match status" value="1"/>
</dbReference>
<evidence type="ECO:0000256" key="1">
    <source>
        <dbReference type="ARBA" id="ARBA00005417"/>
    </source>
</evidence>
<dbReference type="PROSITE" id="PS50893">
    <property type="entry name" value="ABC_TRANSPORTER_2"/>
    <property type="match status" value="1"/>
</dbReference>
<dbReference type="SUPFAM" id="SSF50331">
    <property type="entry name" value="MOP-like"/>
    <property type="match status" value="1"/>
</dbReference>
<dbReference type="PANTHER" id="PTHR42781">
    <property type="entry name" value="SPERMIDINE/PUTRESCINE IMPORT ATP-BINDING PROTEIN POTA"/>
    <property type="match status" value="1"/>
</dbReference>
<dbReference type="AlphaFoldDB" id="A0A1M5PFD9"/>
<keyword evidence="2" id="KW-0813">Transport</keyword>
<sequence>MQTHSQALTVNGLSHTYAGQPAVEGVSFHVAAGEIAALLGPSGCGKSTVLRAIAGLLPAKPGVISLGGRDISPLPGRERGIGMVFQNYALFPHMTVAENIAYPLSFRGWDRKRRQARVEELLATVQLGGLERRLPRQLSGGQQQRVAVARALAVDPALLLLDEPFAALDRALRLDLQIELVRLQQTLGITTVIVTHDQEEAQALASQLVVMNRGHIEQTGTPAEIYDHPASLFVNSFVGYAGKIRAVVESASAAGSTLKVSTGETLRLPRELRFAPGSPVVLTVRPERLSIVDRPSDFTLAGRLLVSTPLGPDVIRSIALADGTEIKLTEPRDLRRSPLESSAPLFIALDVVNLHVFPAGEAL</sequence>
<dbReference type="GO" id="GO:0043190">
    <property type="term" value="C:ATP-binding cassette (ABC) transporter complex"/>
    <property type="evidence" value="ECO:0007669"/>
    <property type="project" value="InterPro"/>
</dbReference>
<dbReference type="GO" id="GO:0022857">
    <property type="term" value="F:transmembrane transporter activity"/>
    <property type="evidence" value="ECO:0007669"/>
    <property type="project" value="InterPro"/>
</dbReference>
<keyword evidence="3" id="KW-0547">Nucleotide-binding</keyword>
<evidence type="ECO:0000256" key="3">
    <source>
        <dbReference type="ARBA" id="ARBA00022741"/>
    </source>
</evidence>
<comment type="similarity">
    <text evidence="1">Belongs to the ABC transporter superfamily.</text>
</comment>
<dbReference type="Gene3D" id="3.40.50.300">
    <property type="entry name" value="P-loop containing nucleotide triphosphate hydrolases"/>
    <property type="match status" value="1"/>
</dbReference>
<protein>
    <submittedName>
        <fullName evidence="6">Putative spermidine/putrescine transport system ATP-binding protein</fullName>
    </submittedName>
</protein>
<dbReference type="SUPFAM" id="SSF52540">
    <property type="entry name" value="P-loop containing nucleoside triphosphate hydrolases"/>
    <property type="match status" value="1"/>
</dbReference>
<dbReference type="Gene3D" id="2.40.50.100">
    <property type="match status" value="1"/>
</dbReference>
<dbReference type="InterPro" id="IPR027417">
    <property type="entry name" value="P-loop_NTPase"/>
</dbReference>
<keyword evidence="4 6" id="KW-0067">ATP-binding</keyword>
<dbReference type="GO" id="GO:0016887">
    <property type="term" value="F:ATP hydrolysis activity"/>
    <property type="evidence" value="ECO:0007669"/>
    <property type="project" value="InterPro"/>
</dbReference>
<dbReference type="InterPro" id="IPR050093">
    <property type="entry name" value="ABC_SmlMolc_Importer"/>
</dbReference>
<dbReference type="InterPro" id="IPR003439">
    <property type="entry name" value="ABC_transporter-like_ATP-bd"/>
</dbReference>
<dbReference type="STRING" id="1122133.SAMN02745157_0152"/>
<dbReference type="InterPro" id="IPR008995">
    <property type="entry name" value="Mo/tungstate-bd_C_term_dom"/>
</dbReference>
<dbReference type="Pfam" id="PF00005">
    <property type="entry name" value="ABC_tran"/>
    <property type="match status" value="1"/>
</dbReference>
<evidence type="ECO:0000259" key="5">
    <source>
        <dbReference type="PROSITE" id="PS50893"/>
    </source>
</evidence>
<dbReference type="EMBL" id="FQUP01000011">
    <property type="protein sequence ID" value="SHH00524.1"/>
    <property type="molecule type" value="Genomic_DNA"/>
</dbReference>
<evidence type="ECO:0000313" key="7">
    <source>
        <dbReference type="Proteomes" id="UP000184485"/>
    </source>
</evidence>
<dbReference type="Pfam" id="PF08402">
    <property type="entry name" value="TOBE_2"/>
    <property type="match status" value="1"/>
</dbReference>